<name>A0A0V0GJN7_SOLCH</name>
<sequence length="88" mass="10154">MAPNKMMALKHICVVFFVLSMTSVNCKTYPPRIESICLSDCVYFIKYNDYKELGDLPRPELENLCKNGSVPRFECELKWEYDGGYISG</sequence>
<dbReference type="AlphaFoldDB" id="A0A0V0GJN7"/>
<proteinExistence type="predicted"/>
<keyword evidence="1" id="KW-0732">Signal</keyword>
<feature type="chain" id="PRO_5006865352" evidence="1">
    <location>
        <begin position="29"/>
        <end position="88"/>
    </location>
</feature>
<dbReference type="EMBL" id="GEDG01036944">
    <property type="protein sequence ID" value="JAP08417.1"/>
    <property type="molecule type" value="Transcribed_RNA"/>
</dbReference>
<protein>
    <submittedName>
        <fullName evidence="2">Putative ovule protein</fullName>
    </submittedName>
</protein>
<accession>A0A0V0GJN7</accession>
<feature type="signal peptide" evidence="1">
    <location>
        <begin position="1"/>
        <end position="28"/>
    </location>
</feature>
<evidence type="ECO:0000256" key="1">
    <source>
        <dbReference type="SAM" id="SignalP"/>
    </source>
</evidence>
<organism evidence="2">
    <name type="scientific">Solanum chacoense</name>
    <name type="common">Chaco potato</name>
    <dbReference type="NCBI Taxonomy" id="4108"/>
    <lineage>
        <taxon>Eukaryota</taxon>
        <taxon>Viridiplantae</taxon>
        <taxon>Streptophyta</taxon>
        <taxon>Embryophyta</taxon>
        <taxon>Tracheophyta</taxon>
        <taxon>Spermatophyta</taxon>
        <taxon>Magnoliopsida</taxon>
        <taxon>eudicotyledons</taxon>
        <taxon>Gunneridae</taxon>
        <taxon>Pentapetalae</taxon>
        <taxon>asterids</taxon>
        <taxon>lamiids</taxon>
        <taxon>Solanales</taxon>
        <taxon>Solanaceae</taxon>
        <taxon>Solanoideae</taxon>
        <taxon>Solaneae</taxon>
        <taxon>Solanum</taxon>
    </lineage>
</organism>
<reference evidence="2" key="1">
    <citation type="submission" date="2015-12" db="EMBL/GenBank/DDBJ databases">
        <title>Gene expression during late stages of embryo sac development: a critical building block for successful pollen-pistil interactions.</title>
        <authorList>
            <person name="Liu Y."/>
            <person name="Joly V."/>
            <person name="Sabar M."/>
            <person name="Matton D.P."/>
        </authorList>
    </citation>
    <scope>NUCLEOTIDE SEQUENCE</scope>
</reference>
<evidence type="ECO:0000313" key="2">
    <source>
        <dbReference type="EMBL" id="JAP08417.1"/>
    </source>
</evidence>